<evidence type="ECO:0000313" key="1">
    <source>
        <dbReference type="EMBL" id="MEQ2209154.1"/>
    </source>
</evidence>
<accession>A0ABV0RLU0</accession>
<organism evidence="1 2">
    <name type="scientific">Xenoophorus captivus</name>
    <dbReference type="NCBI Taxonomy" id="1517983"/>
    <lineage>
        <taxon>Eukaryota</taxon>
        <taxon>Metazoa</taxon>
        <taxon>Chordata</taxon>
        <taxon>Craniata</taxon>
        <taxon>Vertebrata</taxon>
        <taxon>Euteleostomi</taxon>
        <taxon>Actinopterygii</taxon>
        <taxon>Neopterygii</taxon>
        <taxon>Teleostei</taxon>
        <taxon>Neoteleostei</taxon>
        <taxon>Acanthomorphata</taxon>
        <taxon>Ovalentaria</taxon>
        <taxon>Atherinomorphae</taxon>
        <taxon>Cyprinodontiformes</taxon>
        <taxon>Goodeidae</taxon>
        <taxon>Xenoophorus</taxon>
    </lineage>
</organism>
<proteinExistence type="predicted"/>
<feature type="non-terminal residue" evidence="1">
    <location>
        <position position="51"/>
    </location>
</feature>
<gene>
    <name evidence="1" type="ORF">XENOCAPTIV_025568</name>
</gene>
<dbReference type="EMBL" id="JAHRIN010051032">
    <property type="protein sequence ID" value="MEQ2209154.1"/>
    <property type="molecule type" value="Genomic_DNA"/>
</dbReference>
<comment type="caution">
    <text evidence="1">The sequence shown here is derived from an EMBL/GenBank/DDBJ whole genome shotgun (WGS) entry which is preliminary data.</text>
</comment>
<name>A0ABV0RLU0_9TELE</name>
<reference evidence="1 2" key="1">
    <citation type="submission" date="2021-06" db="EMBL/GenBank/DDBJ databases">
        <authorList>
            <person name="Palmer J.M."/>
        </authorList>
    </citation>
    <scope>NUCLEOTIDE SEQUENCE [LARGE SCALE GENOMIC DNA]</scope>
    <source>
        <strain evidence="1 2">XC_2019</strain>
        <tissue evidence="1">Muscle</tissue>
    </source>
</reference>
<evidence type="ECO:0000313" key="2">
    <source>
        <dbReference type="Proteomes" id="UP001434883"/>
    </source>
</evidence>
<protein>
    <submittedName>
        <fullName evidence="1">Uncharacterized protein</fullName>
    </submittedName>
</protein>
<dbReference type="Proteomes" id="UP001434883">
    <property type="component" value="Unassembled WGS sequence"/>
</dbReference>
<sequence length="51" mass="5764">MVAHADDIWNPEAEILDSSLMVGLNSLQFKITMRVKAPPFLQPVLEMTDHL</sequence>
<keyword evidence="2" id="KW-1185">Reference proteome</keyword>